<dbReference type="EnsemblPlants" id="TuG1812G0600002054.01.T01">
    <property type="protein sequence ID" value="TuG1812G0600002054.01.T01.cds345530"/>
    <property type="gene ID" value="TuG1812G0600002054.01"/>
</dbReference>
<name>A0A8R7USN1_TRIUA</name>
<evidence type="ECO:0000259" key="1">
    <source>
        <dbReference type="Pfam" id="PF24964"/>
    </source>
</evidence>
<feature type="domain" description="DUF7769" evidence="1">
    <location>
        <begin position="69"/>
        <end position="105"/>
    </location>
</feature>
<reference evidence="2" key="3">
    <citation type="submission" date="2022-06" db="UniProtKB">
        <authorList>
            <consortium name="EnsemblPlants"/>
        </authorList>
    </citation>
    <scope>IDENTIFICATION</scope>
</reference>
<dbReference type="PANTHER" id="PTHR33889:SF1">
    <property type="entry name" value="OS03G0834800 PROTEIN"/>
    <property type="match status" value="1"/>
</dbReference>
<organism evidence="2 3">
    <name type="scientific">Triticum urartu</name>
    <name type="common">Red wild einkorn</name>
    <name type="synonym">Crithodium urartu</name>
    <dbReference type="NCBI Taxonomy" id="4572"/>
    <lineage>
        <taxon>Eukaryota</taxon>
        <taxon>Viridiplantae</taxon>
        <taxon>Streptophyta</taxon>
        <taxon>Embryophyta</taxon>
        <taxon>Tracheophyta</taxon>
        <taxon>Spermatophyta</taxon>
        <taxon>Magnoliopsida</taxon>
        <taxon>Liliopsida</taxon>
        <taxon>Poales</taxon>
        <taxon>Poaceae</taxon>
        <taxon>BOP clade</taxon>
        <taxon>Pooideae</taxon>
        <taxon>Triticodae</taxon>
        <taxon>Triticeae</taxon>
        <taxon>Triticinae</taxon>
        <taxon>Triticum</taxon>
    </lineage>
</organism>
<dbReference type="Proteomes" id="UP000015106">
    <property type="component" value="Chromosome 6"/>
</dbReference>
<evidence type="ECO:0000313" key="3">
    <source>
        <dbReference type="Proteomes" id="UP000015106"/>
    </source>
</evidence>
<evidence type="ECO:0000313" key="2">
    <source>
        <dbReference type="EnsemblPlants" id="TuG1812G0600002054.01.T01.cds345530"/>
    </source>
</evidence>
<dbReference type="AlphaFoldDB" id="A0A8R7USN1"/>
<proteinExistence type="predicted"/>
<sequence>MDEALHNLQVVEEDYGVYAGDIEIQFEEEKLDDLADEAMYDSAPKEDMYVEQEQQDNEQVHHEDKYKNLTDLQRTGIYEELLARSVNWKLKKTTTKEVANMFHVSV</sequence>
<dbReference type="Gramene" id="TuG1812G0600002054.01.T01">
    <property type="protein sequence ID" value="TuG1812G0600002054.01.T01.cds345530"/>
    <property type="gene ID" value="TuG1812G0600002054.01"/>
</dbReference>
<protein>
    <recommendedName>
        <fullName evidence="1">DUF7769 domain-containing protein</fullName>
    </recommendedName>
</protein>
<keyword evidence="3" id="KW-1185">Reference proteome</keyword>
<accession>A0A8R7USN1</accession>
<reference evidence="3" key="1">
    <citation type="journal article" date="2013" name="Nature">
        <title>Draft genome of the wheat A-genome progenitor Triticum urartu.</title>
        <authorList>
            <person name="Ling H.Q."/>
            <person name="Zhao S."/>
            <person name="Liu D."/>
            <person name="Wang J."/>
            <person name="Sun H."/>
            <person name="Zhang C."/>
            <person name="Fan H."/>
            <person name="Li D."/>
            <person name="Dong L."/>
            <person name="Tao Y."/>
            <person name="Gao C."/>
            <person name="Wu H."/>
            <person name="Li Y."/>
            <person name="Cui Y."/>
            <person name="Guo X."/>
            <person name="Zheng S."/>
            <person name="Wang B."/>
            <person name="Yu K."/>
            <person name="Liang Q."/>
            <person name="Yang W."/>
            <person name="Lou X."/>
            <person name="Chen J."/>
            <person name="Feng M."/>
            <person name="Jian J."/>
            <person name="Zhang X."/>
            <person name="Luo G."/>
            <person name="Jiang Y."/>
            <person name="Liu J."/>
            <person name="Wang Z."/>
            <person name="Sha Y."/>
            <person name="Zhang B."/>
            <person name="Wu H."/>
            <person name="Tang D."/>
            <person name="Shen Q."/>
            <person name="Xue P."/>
            <person name="Zou S."/>
            <person name="Wang X."/>
            <person name="Liu X."/>
            <person name="Wang F."/>
            <person name="Yang Y."/>
            <person name="An X."/>
            <person name="Dong Z."/>
            <person name="Zhang K."/>
            <person name="Zhang X."/>
            <person name="Luo M.C."/>
            <person name="Dvorak J."/>
            <person name="Tong Y."/>
            <person name="Wang J."/>
            <person name="Yang H."/>
            <person name="Li Z."/>
            <person name="Wang D."/>
            <person name="Zhang A."/>
            <person name="Wang J."/>
        </authorList>
    </citation>
    <scope>NUCLEOTIDE SEQUENCE</scope>
    <source>
        <strain evidence="3">cv. G1812</strain>
    </source>
</reference>
<dbReference type="PANTHER" id="PTHR33889">
    <property type="entry name" value="OS04G0681850 PROTEIN"/>
    <property type="match status" value="1"/>
</dbReference>
<reference evidence="2" key="2">
    <citation type="submission" date="2018-03" db="EMBL/GenBank/DDBJ databases">
        <title>The Triticum urartu genome reveals the dynamic nature of wheat genome evolution.</title>
        <authorList>
            <person name="Ling H."/>
            <person name="Ma B."/>
            <person name="Shi X."/>
            <person name="Liu H."/>
            <person name="Dong L."/>
            <person name="Sun H."/>
            <person name="Cao Y."/>
            <person name="Gao Q."/>
            <person name="Zheng S."/>
            <person name="Li Y."/>
            <person name="Yu Y."/>
            <person name="Du H."/>
            <person name="Qi M."/>
            <person name="Li Y."/>
            <person name="Yu H."/>
            <person name="Cui Y."/>
            <person name="Wang N."/>
            <person name="Chen C."/>
            <person name="Wu H."/>
            <person name="Zhao Y."/>
            <person name="Zhang J."/>
            <person name="Li Y."/>
            <person name="Zhou W."/>
            <person name="Zhang B."/>
            <person name="Hu W."/>
            <person name="Eijk M."/>
            <person name="Tang J."/>
            <person name="Witsenboer H."/>
            <person name="Zhao S."/>
            <person name="Li Z."/>
            <person name="Zhang A."/>
            <person name="Wang D."/>
            <person name="Liang C."/>
        </authorList>
    </citation>
    <scope>NUCLEOTIDE SEQUENCE [LARGE SCALE GENOMIC DNA]</scope>
    <source>
        <strain evidence="2">cv. G1812</strain>
    </source>
</reference>
<dbReference type="InterPro" id="IPR056671">
    <property type="entry name" value="DUF7769"/>
</dbReference>
<dbReference type="Pfam" id="PF24964">
    <property type="entry name" value="DUF7769"/>
    <property type="match status" value="1"/>
</dbReference>